<dbReference type="EMBL" id="JAERSF010000002">
    <property type="protein sequence ID" value="MBL0737013.1"/>
    <property type="molecule type" value="Genomic_DNA"/>
</dbReference>
<feature type="domain" description="DUF7834" evidence="2">
    <location>
        <begin position="214"/>
        <end position="436"/>
    </location>
</feature>
<name>A0ABS1KBZ6_9FLAO</name>
<dbReference type="InterPro" id="IPR004919">
    <property type="entry name" value="GmrSD_N"/>
</dbReference>
<organism evidence="3 4">
    <name type="scientific">Flavobacterium tagetis</name>
    <dbReference type="NCBI Taxonomy" id="2801336"/>
    <lineage>
        <taxon>Bacteria</taxon>
        <taxon>Pseudomonadati</taxon>
        <taxon>Bacteroidota</taxon>
        <taxon>Flavobacteriia</taxon>
        <taxon>Flavobacteriales</taxon>
        <taxon>Flavobacteriaceae</taxon>
        <taxon>Flavobacterium</taxon>
    </lineage>
</organism>
<dbReference type="Pfam" id="PF03235">
    <property type="entry name" value="GmrSD_N"/>
    <property type="match status" value="1"/>
</dbReference>
<dbReference type="Pfam" id="PF25202">
    <property type="entry name" value="DUF7834"/>
    <property type="match status" value="1"/>
</dbReference>
<evidence type="ECO:0000259" key="2">
    <source>
        <dbReference type="Pfam" id="PF25202"/>
    </source>
</evidence>
<dbReference type="PANTHER" id="PTHR35149:SF2">
    <property type="entry name" value="DUF262 DOMAIN-CONTAINING PROTEIN"/>
    <property type="match status" value="1"/>
</dbReference>
<evidence type="ECO:0000259" key="1">
    <source>
        <dbReference type="Pfam" id="PF03235"/>
    </source>
</evidence>
<proteinExistence type="predicted"/>
<comment type="caution">
    <text evidence="3">The sequence shown here is derived from an EMBL/GenBank/DDBJ whole genome shotgun (WGS) entry which is preliminary data.</text>
</comment>
<dbReference type="PANTHER" id="PTHR35149">
    <property type="entry name" value="SLL5132 PROTEIN"/>
    <property type="match status" value="1"/>
</dbReference>
<evidence type="ECO:0000313" key="4">
    <source>
        <dbReference type="Proteomes" id="UP000603728"/>
    </source>
</evidence>
<sequence>MALLKLENDKKNAIVDKNSLEVISCSLEDLFLSNEKAILDSGIFGQITIPEYQRPYVWQEKQIDRLLNDIIEHQEIDIEKPMYYLGSMIIHKDGDKLNIIDGQQRLTTMLLFNSFYDNPIDSKISYESPLSVENIKKNHSYLKKLRDEDSDFFTAFITNKPDFTTINVTLVITNSEDLAYTFFETQNTGGVRLSGVDIIKSHHLRAIRPKKKIAEQATKWESFSSYKIKRTIELLIKIRYWNNNNWKTFPFWRDVKGLKETVIEEFSEKTIHQDIDISHYFYATKTEEDNIVPFLESEYRHIRQPLYDGNNFMDYVHEYAELYGILFEKNNHPHISDSFYDFRNSLLHGDDGTVFLKELFEISLITYVSRFGFVMLFEASLWIYRYLYSLRVSVKRNITEKGVVDFAKKSKLIDKILQSYTIKELLEWLIKFKYSFDPNYTDDWNSKGKHVICLKKYFGSFTSARDMSEKNKFDKLLVHLINLKIENDGK</sequence>
<dbReference type="RefSeq" id="WP_202000538.1">
    <property type="nucleotide sequence ID" value="NZ_JAERSF010000002.1"/>
</dbReference>
<dbReference type="InterPro" id="IPR057156">
    <property type="entry name" value="DUF7834"/>
</dbReference>
<evidence type="ECO:0000313" key="3">
    <source>
        <dbReference type="EMBL" id="MBL0737013.1"/>
    </source>
</evidence>
<feature type="domain" description="GmrSD restriction endonucleases N-terminal" evidence="1">
    <location>
        <begin position="43"/>
        <end position="203"/>
    </location>
</feature>
<accession>A0ABS1KBZ6</accession>
<keyword evidence="4" id="KW-1185">Reference proteome</keyword>
<protein>
    <submittedName>
        <fullName evidence="3">DUF262 domain-containing protein</fullName>
    </submittedName>
</protein>
<dbReference type="Proteomes" id="UP000603728">
    <property type="component" value="Unassembled WGS sequence"/>
</dbReference>
<gene>
    <name evidence="3" type="ORF">JI750_08975</name>
</gene>
<reference evidence="3 4" key="1">
    <citation type="submission" date="2021-01" db="EMBL/GenBank/DDBJ databases">
        <title>Genome seq and assembly of Flavobacterium sp. GN10.</title>
        <authorList>
            <person name="Chhetri G."/>
        </authorList>
    </citation>
    <scope>NUCLEOTIDE SEQUENCE [LARGE SCALE GENOMIC DNA]</scope>
    <source>
        <strain evidence="3 4">GN10</strain>
    </source>
</reference>